<keyword evidence="1 2" id="KW-0378">Hydrolase</keyword>
<evidence type="ECO:0000313" key="3">
    <source>
        <dbReference type="EMBL" id="NEX78630.1"/>
    </source>
</evidence>
<name>A0A6B3TQJ5_9BACI</name>
<dbReference type="Proteomes" id="UP000481621">
    <property type="component" value="Unassembled WGS sequence"/>
</dbReference>
<feature type="short sequence motif" description="HXTX 2" evidence="2">
    <location>
        <begin position="130"/>
        <end position="133"/>
    </location>
</feature>
<evidence type="ECO:0000256" key="2">
    <source>
        <dbReference type="HAMAP-Rule" id="MF_01940"/>
    </source>
</evidence>
<proteinExistence type="inferred from homology"/>
<dbReference type="PANTHER" id="PTHR35561">
    <property type="entry name" value="RNA 2',3'-CYCLIC PHOSPHODIESTERASE"/>
    <property type="match status" value="1"/>
</dbReference>
<dbReference type="InterPro" id="IPR004175">
    <property type="entry name" value="RNA_CPDase"/>
</dbReference>
<dbReference type="AlphaFoldDB" id="A0A6B3TQJ5"/>
<keyword evidence="4" id="KW-1185">Reference proteome</keyword>
<dbReference type="NCBIfam" id="TIGR02258">
    <property type="entry name" value="2_5_ligase"/>
    <property type="match status" value="1"/>
</dbReference>
<comment type="function">
    <text evidence="2">Hydrolyzes RNA 2',3'-cyclic phosphodiester to an RNA 2'-phosphomonoester.</text>
</comment>
<accession>A0A6B3TQJ5</accession>
<reference evidence="3" key="1">
    <citation type="submission" date="2020-02" db="EMBL/GenBank/DDBJ databases">
        <title>Bacillus sedimentmangrovi sp. nov., isolated from sediment of the mangrove ecosystem.</title>
        <authorList>
            <person name="Liu G."/>
        </authorList>
    </citation>
    <scope>NUCLEOTIDE SEQUENCE [LARGE SCALE GENOMIC DNA]</scope>
    <source>
        <strain evidence="3">SgZ-7</strain>
    </source>
</reference>
<feature type="active site" description="Proton donor" evidence="2">
    <location>
        <position position="44"/>
    </location>
</feature>
<gene>
    <name evidence="3" type="primary">thpR</name>
    <name evidence="3" type="ORF">G4Z05_06920</name>
</gene>
<dbReference type="Gene3D" id="3.90.1140.10">
    <property type="entry name" value="Cyclic phosphodiesterase"/>
    <property type="match status" value="1"/>
</dbReference>
<dbReference type="SUPFAM" id="SSF55144">
    <property type="entry name" value="LigT-like"/>
    <property type="match status" value="1"/>
</dbReference>
<dbReference type="HAMAP" id="MF_01940">
    <property type="entry name" value="RNA_CPDase"/>
    <property type="match status" value="1"/>
</dbReference>
<dbReference type="GO" id="GO:0004113">
    <property type="term" value="F:2',3'-cyclic-nucleotide 3'-phosphodiesterase activity"/>
    <property type="evidence" value="ECO:0007669"/>
    <property type="project" value="InterPro"/>
</dbReference>
<protein>
    <recommendedName>
        <fullName evidence="2">RNA 2',3'-cyclic phosphodiesterase</fullName>
        <shortName evidence="2">RNA 2',3'-CPDase</shortName>
        <ecNumber evidence="2">3.1.4.58</ecNumber>
    </recommendedName>
</protein>
<dbReference type="GO" id="GO:0008664">
    <property type="term" value="F:RNA 2',3'-cyclic 3'-phosphodiesterase activity"/>
    <property type="evidence" value="ECO:0007669"/>
    <property type="project" value="UniProtKB-EC"/>
</dbReference>
<dbReference type="InterPro" id="IPR009097">
    <property type="entry name" value="Cyclic_Pdiesterase"/>
</dbReference>
<organism evidence="3 4">
    <name type="scientific">Neobacillus thermocopriae</name>
    <dbReference type="NCBI Taxonomy" id="1215031"/>
    <lineage>
        <taxon>Bacteria</taxon>
        <taxon>Bacillati</taxon>
        <taxon>Bacillota</taxon>
        <taxon>Bacilli</taxon>
        <taxon>Bacillales</taxon>
        <taxon>Bacillaceae</taxon>
        <taxon>Neobacillus</taxon>
    </lineage>
</organism>
<feature type="short sequence motif" description="HXTX 1" evidence="2">
    <location>
        <begin position="44"/>
        <end position="47"/>
    </location>
</feature>
<dbReference type="EC" id="3.1.4.58" evidence="2"/>
<dbReference type="PANTHER" id="PTHR35561:SF1">
    <property type="entry name" value="RNA 2',3'-CYCLIC PHOSPHODIESTERASE"/>
    <property type="match status" value="1"/>
</dbReference>
<comment type="caution">
    <text evidence="3">The sequence shown here is derived from an EMBL/GenBank/DDBJ whole genome shotgun (WGS) entry which is preliminary data.</text>
</comment>
<comment type="similarity">
    <text evidence="2">Belongs to the 2H phosphoesterase superfamily. ThpR family.</text>
</comment>
<evidence type="ECO:0000256" key="1">
    <source>
        <dbReference type="ARBA" id="ARBA00022801"/>
    </source>
</evidence>
<dbReference type="EMBL" id="JAAIUV010000008">
    <property type="protein sequence ID" value="NEX78630.1"/>
    <property type="molecule type" value="Genomic_DNA"/>
</dbReference>
<feature type="active site" description="Proton acceptor" evidence="2">
    <location>
        <position position="130"/>
    </location>
</feature>
<evidence type="ECO:0000313" key="4">
    <source>
        <dbReference type="Proteomes" id="UP000481621"/>
    </source>
</evidence>
<sequence>MEHRTHFFFALKIPEETKLKIKDHMEKLKAELPFSRWVHYQDLHITLAFLGAAPEEKLKRAISNVMAALQGQTAFPLKINQLGIFGMEAAPRIFWADTEESKELIVIRKKVYEACEKAGFQLETRPFRPHITLARKWRKEMPFQKDLLEIWGKLQPEPLPFQAEEVVLYQTHLHQTPKYEVIQAFPLKTE</sequence>
<comment type="catalytic activity">
    <reaction evidence="2">
        <text>a 3'-end 2',3'-cyclophospho-ribonucleotide-RNA + H2O = a 3'-end 2'-phospho-ribonucleotide-RNA + H(+)</text>
        <dbReference type="Rhea" id="RHEA:11828"/>
        <dbReference type="Rhea" id="RHEA-COMP:10464"/>
        <dbReference type="Rhea" id="RHEA-COMP:17353"/>
        <dbReference type="ChEBI" id="CHEBI:15377"/>
        <dbReference type="ChEBI" id="CHEBI:15378"/>
        <dbReference type="ChEBI" id="CHEBI:83064"/>
        <dbReference type="ChEBI" id="CHEBI:173113"/>
        <dbReference type="EC" id="3.1.4.58"/>
    </reaction>
</comment>
<dbReference type="Pfam" id="PF13563">
    <property type="entry name" value="2_5_RNA_ligase2"/>
    <property type="match status" value="1"/>
</dbReference>
<dbReference type="RefSeq" id="WP_163251151.1">
    <property type="nucleotide sequence ID" value="NZ_JAAIUV010000008.1"/>
</dbReference>